<dbReference type="InterPro" id="IPR015016">
    <property type="entry name" value="SF3b_su1"/>
</dbReference>
<organism evidence="11 12">
    <name type="scientific">Trichosporon asahii var. asahii (strain ATCC 90039 / CBS 2479 / JCM 2466 / KCTC 7840 / NBRC 103889/ NCYC 2677 / UAMH 7654)</name>
    <name type="common">Yeast</name>
    <dbReference type="NCBI Taxonomy" id="1186058"/>
    <lineage>
        <taxon>Eukaryota</taxon>
        <taxon>Fungi</taxon>
        <taxon>Dikarya</taxon>
        <taxon>Basidiomycota</taxon>
        <taxon>Agaricomycotina</taxon>
        <taxon>Tremellomycetes</taxon>
        <taxon>Trichosporonales</taxon>
        <taxon>Trichosporonaceae</taxon>
        <taxon>Trichosporon</taxon>
    </lineage>
</organism>
<evidence type="ECO:0000259" key="9">
    <source>
        <dbReference type="Pfam" id="PF08920"/>
    </source>
</evidence>
<evidence type="ECO:0000313" key="11">
    <source>
        <dbReference type="EMBL" id="EJT45095.1"/>
    </source>
</evidence>
<dbReference type="FunFam" id="1.25.10.10:FF:000073">
    <property type="entry name" value="Splicing factor 3b, subunit 1"/>
    <property type="match status" value="1"/>
</dbReference>
<evidence type="ECO:0000259" key="10">
    <source>
        <dbReference type="Pfam" id="PF22646"/>
    </source>
</evidence>
<gene>
    <name evidence="11" type="ORF">A1Q1_06503</name>
</gene>
<dbReference type="InterPro" id="IPR054573">
    <property type="entry name" value="PP2A/SF3B1-like_HEAT"/>
</dbReference>
<dbReference type="GeneID" id="25990015"/>
<dbReference type="GO" id="GO:0005681">
    <property type="term" value="C:spliceosomal complex"/>
    <property type="evidence" value="ECO:0007669"/>
    <property type="project" value="UniProtKB-KW"/>
</dbReference>
<comment type="caution">
    <text evidence="11">The sequence shown here is derived from an EMBL/GenBank/DDBJ whole genome shotgun (WGS) entry which is preliminary data.</text>
</comment>
<feature type="region of interest" description="Disordered" evidence="8">
    <location>
        <begin position="57"/>
        <end position="197"/>
    </location>
</feature>
<dbReference type="OrthoDB" id="438939at2759"/>
<protein>
    <submittedName>
        <fullName evidence="11">Uncharacterized protein</fullName>
    </submittedName>
</protein>
<keyword evidence="4" id="KW-0747">Spliceosome</keyword>
<evidence type="ECO:0000313" key="12">
    <source>
        <dbReference type="Proteomes" id="UP000002748"/>
    </source>
</evidence>
<feature type="domain" description="Splicing factor 3B subunit 1" evidence="9">
    <location>
        <begin position="148"/>
        <end position="262"/>
    </location>
</feature>
<evidence type="ECO:0000256" key="8">
    <source>
        <dbReference type="SAM" id="MobiDB-lite"/>
    </source>
</evidence>
<dbReference type="KEGG" id="tasa:A1Q1_06503"/>
<dbReference type="Pfam" id="PF08920">
    <property type="entry name" value="SF3b1"/>
    <property type="match status" value="1"/>
</dbReference>
<evidence type="ECO:0000256" key="7">
    <source>
        <dbReference type="ARBA" id="ARBA00023242"/>
    </source>
</evidence>
<dbReference type="VEuPathDB" id="FungiDB:A1Q1_06503"/>
<evidence type="ECO:0000256" key="1">
    <source>
        <dbReference type="ARBA" id="ARBA00004123"/>
    </source>
</evidence>
<dbReference type="HOGENOM" id="CLU_002242_0_1_1"/>
<keyword evidence="3" id="KW-0507">mRNA processing</keyword>
<comment type="subcellular location">
    <subcellularLocation>
        <location evidence="1">Nucleus</location>
    </subcellularLocation>
</comment>
<feature type="compositionally biased region" description="Basic and acidic residues" evidence="8">
    <location>
        <begin position="72"/>
        <end position="120"/>
    </location>
</feature>
<evidence type="ECO:0000256" key="4">
    <source>
        <dbReference type="ARBA" id="ARBA00022728"/>
    </source>
</evidence>
<dbReference type="InterPro" id="IPR038737">
    <property type="entry name" value="SF3b_su1-like"/>
</dbReference>
<reference evidence="11 12" key="1">
    <citation type="journal article" date="2012" name="Eukaryot. Cell">
        <title>Draft genome sequence of CBS 2479, the standard type strain of Trichosporon asahii.</title>
        <authorList>
            <person name="Yang R.Y."/>
            <person name="Li H.T."/>
            <person name="Zhu H."/>
            <person name="Zhou G.P."/>
            <person name="Wang M."/>
            <person name="Wang L."/>
        </authorList>
    </citation>
    <scope>NUCLEOTIDE SEQUENCE [LARGE SCALE GENOMIC DNA]</scope>
    <source>
        <strain evidence="12">ATCC 90039 / CBS 2479 / JCM 2466 / KCTC 7840 / NCYC 2677 / UAMH 7654</strain>
    </source>
</reference>
<dbReference type="Pfam" id="PF22646">
    <property type="entry name" value="PPP2R1A-like_HEAT"/>
    <property type="match status" value="1"/>
</dbReference>
<name>J4U590_TRIAS</name>
<dbReference type="GO" id="GO:0000245">
    <property type="term" value="P:spliceosomal complex assembly"/>
    <property type="evidence" value="ECO:0007669"/>
    <property type="project" value="InterPro"/>
</dbReference>
<dbReference type="FunFam" id="1.25.10.10:FF:000088">
    <property type="entry name" value="Splicing factor 3b, subunit 1"/>
    <property type="match status" value="1"/>
</dbReference>
<dbReference type="SUPFAM" id="SSF48371">
    <property type="entry name" value="ARM repeat"/>
    <property type="match status" value="1"/>
</dbReference>
<feature type="compositionally biased region" description="Basic and acidic residues" evidence="8">
    <location>
        <begin position="130"/>
        <end position="142"/>
    </location>
</feature>
<proteinExistence type="inferred from homology"/>
<dbReference type="GO" id="GO:0003729">
    <property type="term" value="F:mRNA binding"/>
    <property type="evidence" value="ECO:0007669"/>
    <property type="project" value="InterPro"/>
</dbReference>
<dbReference type="InterPro" id="IPR011989">
    <property type="entry name" value="ARM-like"/>
</dbReference>
<evidence type="ECO:0000256" key="5">
    <source>
        <dbReference type="ARBA" id="ARBA00022737"/>
    </source>
</evidence>
<feature type="domain" description="Phosphatase PP2A regulatory subunit A/Splicing factor 3B subunit 1-like HEAT repeat" evidence="10">
    <location>
        <begin position="914"/>
        <end position="991"/>
    </location>
</feature>
<dbReference type="RefSeq" id="XP_014177092.1">
    <property type="nucleotide sequence ID" value="XM_014321617.1"/>
</dbReference>
<comment type="similarity">
    <text evidence="2">Belongs to the SF3B1 family.</text>
</comment>
<keyword evidence="5" id="KW-0677">Repeat</keyword>
<dbReference type="FunFam" id="1.25.10.10:FF:000329">
    <property type="entry name" value="Splicing factor 3b, subunit 1"/>
    <property type="match status" value="1"/>
</dbReference>
<keyword evidence="6" id="KW-0508">mRNA splicing</keyword>
<evidence type="ECO:0000256" key="3">
    <source>
        <dbReference type="ARBA" id="ARBA00022664"/>
    </source>
</evidence>
<dbReference type="PANTHER" id="PTHR12097">
    <property type="entry name" value="SPLICING FACTOR 3B, SUBUNIT 1-RELATED"/>
    <property type="match status" value="1"/>
</dbReference>
<feature type="compositionally biased region" description="Polar residues" evidence="8">
    <location>
        <begin position="183"/>
        <end position="192"/>
    </location>
</feature>
<sequence length="1136" mass="127331">MSDDEAYPQLASYTAPKDILEEHERMAEEDTDLTDEIQDRASVRQIAARQSDYQLRRFNRRDGVGEGEDESYADRMRRVNLEREEERVRRYKEQLAKEEEAKGKGEIRERDDKTPERDQIAGDATPPRGAIRDGTPEAKQEPMDDDEASKKRRSRWDITPAEGEEKPKKKRSRWDQMPENETAVASASTSVVETKPAADKMVEDRRYRAITDDELNAVLPGHNDGYQIVAVPDDYHPAPAVRKVVPASSQHAEGFMMQDESSAARAVAAAGGFMGSAEQTEIEGIGTLQFLKAEDSQYFAKVLGEGGGEEDDVNYTYEELKERKIMRLLLKIKNGTPPVRKTALRQITDKAREFGAGPLFDKILPLLMERSLEDQERHLLVKVIDRILYKLDDLVRPYVHKILVVIEPLLIDEDYYARVEGREIISNLAKAAGLAHMISTMRPDIDHVDEYVRNTTARAFAVVASALGIPALLPFLKAVCRSKKSWQARHTGIRIVQQIAVMMGCAILPHLRNLVDAVAHGLQDDQQKVRTMTALSLAALAESAAPYGIESFDEVLKPLWLGISRHRGKTLAAFLKAIGYIIPLMDPEYAGYYVKECMPTLIREFQTSDEEMRRIVLQVIKQCAGTEGVTPSFIRDEVLPDFFRSFWVRRMALDRRNYKQLVDTTVELANKAGVSDIVGRICNDLKDESEPYRKMVMETITKVVQANGAADIDERLEIQLIDGIIFAFQEQTMEDNVMLDGFGAVVTALGSRVKPYLPQIVSMILWRLTNKSAKVRMLAADLTTKLAPIIKQNDEDALLSKLGVVLFEQLGEEYPDALGSIIAAEASIANVVGMTQMNPPVKDLLPRMTPILRNRHEKVQEATINLIGRIADRGAEFVAAKEWMRICFELLDLLKAHKKAIRRAAVNSFGYIAKAIGPQDVLSVLLTNLKVQERQSRVLSTVAIAIVAETCGPFTCIPAILNEYRTPELNVRNGCLKALAYVFEYVGEMSKDYIHSVVGLLEDSLTDRDHVHRQTACAIVKHLTIGVAGLGYEEALTHLLNLVWPNIFETSPHVIGGVMDAIEAMRIGIGPGVVLSYVLQGLYHPARRVREVYWRMYNTLVLGAVDAMVPFYPALGSAADLASGQDYTRHHLLMWV</sequence>
<evidence type="ECO:0000256" key="6">
    <source>
        <dbReference type="ARBA" id="ARBA00023187"/>
    </source>
</evidence>
<dbReference type="EMBL" id="ALBS01000334">
    <property type="protein sequence ID" value="EJT45095.1"/>
    <property type="molecule type" value="Genomic_DNA"/>
</dbReference>
<dbReference type="Gene3D" id="1.25.10.10">
    <property type="entry name" value="Leucine-rich Repeat Variant"/>
    <property type="match status" value="3"/>
</dbReference>
<dbReference type="AlphaFoldDB" id="J4U590"/>
<accession>J4U590</accession>
<evidence type="ECO:0000256" key="2">
    <source>
        <dbReference type="ARBA" id="ARBA00005754"/>
    </source>
</evidence>
<keyword evidence="7" id="KW-0539">Nucleus</keyword>
<dbReference type="Proteomes" id="UP000002748">
    <property type="component" value="Unassembled WGS sequence"/>
</dbReference>
<dbReference type="InterPro" id="IPR016024">
    <property type="entry name" value="ARM-type_fold"/>
</dbReference>